<sequence length="229" mass="26039">MHSSKGIDLVAKDVHKPEPNRFTFKVTFEIDEPTSTVIECFSEPRRKKKAAAEHAAEGALWYIKCHRASGQHPNIYQQTQHPNIYQQDNNMEDVAEPEWSKVIGDESPARAANERLGPSMSTPLTETLMSSVPILDSLMAQIKGRTKDDHKKGGRWKGGMEIAVEKKKRTCKGYGVFGSHGKRTGPQLKLLFQKVESSEYLNMRNKYFPPTCMITYAEYEISNLFTFHM</sequence>
<dbReference type="AlphaFoldDB" id="A0A7J7MPV2"/>
<evidence type="ECO:0000313" key="1">
    <source>
        <dbReference type="EMBL" id="KAF6156847.1"/>
    </source>
</evidence>
<reference evidence="1 2" key="1">
    <citation type="journal article" date="2020" name="IScience">
        <title>Genome Sequencing of the Endangered Kingdonia uniflora (Circaeasteraceae, Ranunculales) Reveals Potential Mechanisms of Evolutionary Specialization.</title>
        <authorList>
            <person name="Sun Y."/>
            <person name="Deng T."/>
            <person name="Zhang A."/>
            <person name="Moore M.J."/>
            <person name="Landis J.B."/>
            <person name="Lin N."/>
            <person name="Zhang H."/>
            <person name="Zhang X."/>
            <person name="Huang J."/>
            <person name="Zhang X."/>
            <person name="Sun H."/>
            <person name="Wang H."/>
        </authorList>
    </citation>
    <scope>NUCLEOTIDE SEQUENCE [LARGE SCALE GENOMIC DNA]</scope>
    <source>
        <strain evidence="1">TB1705</strain>
        <tissue evidence="1">Leaf</tissue>
    </source>
</reference>
<name>A0A7J7MPV2_9MAGN</name>
<proteinExistence type="predicted"/>
<accession>A0A7J7MPV2</accession>
<evidence type="ECO:0000313" key="2">
    <source>
        <dbReference type="Proteomes" id="UP000541444"/>
    </source>
</evidence>
<dbReference type="EMBL" id="JACGCM010001296">
    <property type="protein sequence ID" value="KAF6156847.1"/>
    <property type="molecule type" value="Genomic_DNA"/>
</dbReference>
<dbReference type="Proteomes" id="UP000541444">
    <property type="component" value="Unassembled WGS sequence"/>
</dbReference>
<protein>
    <recommendedName>
        <fullName evidence="3">DRBM domain-containing protein</fullName>
    </recommendedName>
</protein>
<gene>
    <name evidence="1" type="ORF">GIB67_015552</name>
</gene>
<comment type="caution">
    <text evidence="1">The sequence shown here is derived from an EMBL/GenBank/DDBJ whole genome shotgun (WGS) entry which is preliminary data.</text>
</comment>
<keyword evidence="2" id="KW-1185">Reference proteome</keyword>
<dbReference type="Gene3D" id="3.30.160.20">
    <property type="match status" value="1"/>
</dbReference>
<evidence type="ECO:0008006" key="3">
    <source>
        <dbReference type="Google" id="ProtNLM"/>
    </source>
</evidence>
<organism evidence="1 2">
    <name type="scientific">Kingdonia uniflora</name>
    <dbReference type="NCBI Taxonomy" id="39325"/>
    <lineage>
        <taxon>Eukaryota</taxon>
        <taxon>Viridiplantae</taxon>
        <taxon>Streptophyta</taxon>
        <taxon>Embryophyta</taxon>
        <taxon>Tracheophyta</taxon>
        <taxon>Spermatophyta</taxon>
        <taxon>Magnoliopsida</taxon>
        <taxon>Ranunculales</taxon>
        <taxon>Circaeasteraceae</taxon>
        <taxon>Kingdonia</taxon>
    </lineage>
</organism>